<dbReference type="GO" id="GO:0005576">
    <property type="term" value="C:extracellular region"/>
    <property type="evidence" value="ECO:0007669"/>
    <property type="project" value="UniProtKB-SubCell"/>
</dbReference>
<sequence length="226" mass="25812">MAVPIAFVARETIAIGFSSVKVTKARKAIAIGRRKVTVYIINKVYAPYPTNPTSLNVHCKSKDDNLGIHILNFGGLYKFSFKPQFIPIRPTLFSCNFTWPQNPNIFHLDVYNQKHNKCHDLEILLIYSLFQQNCSLGLYNSLVERCFNNCVKTFYRSSLNKLSSQVSVKFSDINQGASTTDKQYWKLALRSGSKYKIQKNPEGNEVDLGGCDLGYLEGEKWLYFQQ</sequence>
<evidence type="ECO:0000256" key="2">
    <source>
        <dbReference type="ARBA" id="ARBA00005581"/>
    </source>
</evidence>
<keyword evidence="5" id="KW-0732">Signal</keyword>
<evidence type="ECO:0000313" key="8">
    <source>
        <dbReference type="EnsemblPlants" id="AES87141"/>
    </source>
</evidence>
<gene>
    <name evidence="7" type="ordered locus">MTR_4g021670</name>
</gene>
<dbReference type="InterPro" id="IPR035427">
    <property type="entry name" value="Tim10-like_dom_sf"/>
</dbReference>
<evidence type="ECO:0000256" key="5">
    <source>
        <dbReference type="ARBA" id="ARBA00022729"/>
    </source>
</evidence>
<evidence type="ECO:0000256" key="3">
    <source>
        <dbReference type="ARBA" id="ARBA00022471"/>
    </source>
</evidence>
<dbReference type="SUPFAM" id="SSF144122">
    <property type="entry name" value="Tim10-like"/>
    <property type="match status" value="1"/>
</dbReference>
<organism evidence="7 9">
    <name type="scientific">Medicago truncatula</name>
    <name type="common">Barrel medic</name>
    <name type="synonym">Medicago tribuloides</name>
    <dbReference type="NCBI Taxonomy" id="3880"/>
    <lineage>
        <taxon>Eukaryota</taxon>
        <taxon>Viridiplantae</taxon>
        <taxon>Streptophyta</taxon>
        <taxon>Embryophyta</taxon>
        <taxon>Tracheophyta</taxon>
        <taxon>Spermatophyta</taxon>
        <taxon>Magnoliopsida</taxon>
        <taxon>eudicotyledons</taxon>
        <taxon>Gunneridae</taxon>
        <taxon>Pentapetalae</taxon>
        <taxon>rosids</taxon>
        <taxon>fabids</taxon>
        <taxon>Fabales</taxon>
        <taxon>Fabaceae</taxon>
        <taxon>Papilionoideae</taxon>
        <taxon>50 kb inversion clade</taxon>
        <taxon>NPAAA clade</taxon>
        <taxon>Hologalegina</taxon>
        <taxon>IRL clade</taxon>
        <taxon>Trifolieae</taxon>
        <taxon>Medicago</taxon>
    </lineage>
</organism>
<dbReference type="GO" id="GO:0060320">
    <property type="term" value="P:rejection of self pollen"/>
    <property type="evidence" value="ECO:0007669"/>
    <property type="project" value="UniProtKB-KW"/>
</dbReference>
<dbReference type="PaxDb" id="3880-AES87141"/>
<reference evidence="8" key="3">
    <citation type="submission" date="2015-04" db="UniProtKB">
        <authorList>
            <consortium name="EnsemblPlants"/>
        </authorList>
    </citation>
    <scope>IDENTIFICATION</scope>
    <source>
        <strain evidence="8">cv. Jemalong A17</strain>
    </source>
</reference>
<dbReference type="STRING" id="3880.G7JUG7"/>
<reference evidence="7 9" key="2">
    <citation type="journal article" date="2014" name="BMC Genomics">
        <title>An improved genome release (version Mt4.0) for the model legume Medicago truncatula.</title>
        <authorList>
            <person name="Tang H."/>
            <person name="Krishnakumar V."/>
            <person name="Bidwell S."/>
            <person name="Rosen B."/>
            <person name="Chan A."/>
            <person name="Zhou S."/>
            <person name="Gentzbittel L."/>
            <person name="Childs K.L."/>
            <person name="Yandell M."/>
            <person name="Gundlach H."/>
            <person name="Mayer K.F."/>
            <person name="Schwartz D.C."/>
            <person name="Town C.D."/>
        </authorList>
    </citation>
    <scope>GENOME REANNOTATION</scope>
    <source>
        <strain evidence="8 9">cv. Jemalong A17</strain>
    </source>
</reference>
<keyword evidence="4 6" id="KW-0964">Secreted</keyword>
<keyword evidence="3 6" id="KW-0713">Self-incompatibility</keyword>
<proteinExistence type="inferred from homology"/>
<comment type="subcellular location">
    <subcellularLocation>
        <location evidence="1 6">Secreted</location>
    </subcellularLocation>
</comment>
<evidence type="ECO:0000256" key="6">
    <source>
        <dbReference type="RuleBase" id="RU367044"/>
    </source>
</evidence>
<dbReference type="PANTHER" id="PTHR31232">
    <property type="match status" value="1"/>
</dbReference>
<dbReference type="EMBL" id="CM001220">
    <property type="protein sequence ID" value="AES87141.1"/>
    <property type="molecule type" value="Genomic_DNA"/>
</dbReference>
<dbReference type="PANTHER" id="PTHR31232:SF43">
    <property type="entry name" value="S-PROTEIN HOMOLOG 29-RELATED"/>
    <property type="match status" value="1"/>
</dbReference>
<name>G7JUG7_MEDTR</name>
<evidence type="ECO:0000313" key="9">
    <source>
        <dbReference type="Proteomes" id="UP000002051"/>
    </source>
</evidence>
<accession>G7JUG7</accession>
<keyword evidence="9" id="KW-1185">Reference proteome</keyword>
<dbReference type="Proteomes" id="UP000002051">
    <property type="component" value="Chromosome 4"/>
</dbReference>
<dbReference type="AlphaFoldDB" id="G7JUG7"/>
<dbReference type="EnsemblPlants" id="AES87141">
    <property type="protein sequence ID" value="AES87141"/>
    <property type="gene ID" value="MTR_4g021670"/>
</dbReference>
<dbReference type="Pfam" id="PF05938">
    <property type="entry name" value="Self-incomp_S1"/>
    <property type="match status" value="1"/>
</dbReference>
<evidence type="ECO:0000256" key="4">
    <source>
        <dbReference type="ARBA" id="ARBA00022525"/>
    </source>
</evidence>
<reference evidence="7 9" key="1">
    <citation type="journal article" date="2011" name="Nature">
        <title>The Medicago genome provides insight into the evolution of rhizobial symbioses.</title>
        <authorList>
            <person name="Young N.D."/>
            <person name="Debelle F."/>
            <person name="Oldroyd G.E."/>
            <person name="Geurts R."/>
            <person name="Cannon S.B."/>
            <person name="Udvardi M.K."/>
            <person name="Benedito V.A."/>
            <person name="Mayer K.F."/>
            <person name="Gouzy J."/>
            <person name="Schoof H."/>
            <person name="Van de Peer Y."/>
            <person name="Proost S."/>
            <person name="Cook D.R."/>
            <person name="Meyers B.C."/>
            <person name="Spannagl M."/>
            <person name="Cheung F."/>
            <person name="De Mita S."/>
            <person name="Krishnakumar V."/>
            <person name="Gundlach H."/>
            <person name="Zhou S."/>
            <person name="Mudge J."/>
            <person name="Bharti A.K."/>
            <person name="Murray J.D."/>
            <person name="Naoumkina M.A."/>
            <person name="Rosen B."/>
            <person name="Silverstein K.A."/>
            <person name="Tang H."/>
            <person name="Rombauts S."/>
            <person name="Zhao P.X."/>
            <person name="Zhou P."/>
            <person name="Barbe V."/>
            <person name="Bardou P."/>
            <person name="Bechner M."/>
            <person name="Bellec A."/>
            <person name="Berger A."/>
            <person name="Berges H."/>
            <person name="Bidwell S."/>
            <person name="Bisseling T."/>
            <person name="Choisne N."/>
            <person name="Couloux A."/>
            <person name="Denny R."/>
            <person name="Deshpande S."/>
            <person name="Dai X."/>
            <person name="Doyle J.J."/>
            <person name="Dudez A.M."/>
            <person name="Farmer A.D."/>
            <person name="Fouteau S."/>
            <person name="Franken C."/>
            <person name="Gibelin C."/>
            <person name="Gish J."/>
            <person name="Goldstein S."/>
            <person name="Gonzalez A.J."/>
            <person name="Green P.J."/>
            <person name="Hallab A."/>
            <person name="Hartog M."/>
            <person name="Hua A."/>
            <person name="Humphray S.J."/>
            <person name="Jeong D.H."/>
            <person name="Jing Y."/>
            <person name="Jocker A."/>
            <person name="Kenton S.M."/>
            <person name="Kim D.J."/>
            <person name="Klee K."/>
            <person name="Lai H."/>
            <person name="Lang C."/>
            <person name="Lin S."/>
            <person name="Macmil S.L."/>
            <person name="Magdelenat G."/>
            <person name="Matthews L."/>
            <person name="McCorrison J."/>
            <person name="Monaghan E.L."/>
            <person name="Mun J.H."/>
            <person name="Najar F.Z."/>
            <person name="Nicholson C."/>
            <person name="Noirot C."/>
            <person name="O'Bleness M."/>
            <person name="Paule C.R."/>
            <person name="Poulain J."/>
            <person name="Prion F."/>
            <person name="Qin B."/>
            <person name="Qu C."/>
            <person name="Retzel E.F."/>
            <person name="Riddle C."/>
            <person name="Sallet E."/>
            <person name="Samain S."/>
            <person name="Samson N."/>
            <person name="Sanders I."/>
            <person name="Saurat O."/>
            <person name="Scarpelli C."/>
            <person name="Schiex T."/>
            <person name="Segurens B."/>
            <person name="Severin A.J."/>
            <person name="Sherrier D.J."/>
            <person name="Shi R."/>
            <person name="Sims S."/>
            <person name="Singer S.R."/>
            <person name="Sinharoy S."/>
            <person name="Sterck L."/>
            <person name="Viollet A."/>
            <person name="Wang B.B."/>
            <person name="Wang K."/>
            <person name="Wang M."/>
            <person name="Wang X."/>
            <person name="Warfsmann J."/>
            <person name="Weissenbach J."/>
            <person name="White D.D."/>
            <person name="White J.D."/>
            <person name="Wiley G.B."/>
            <person name="Wincker P."/>
            <person name="Xing Y."/>
            <person name="Yang L."/>
            <person name="Yao Z."/>
            <person name="Ying F."/>
            <person name="Zhai J."/>
            <person name="Zhou L."/>
            <person name="Zuber A."/>
            <person name="Denarie J."/>
            <person name="Dixon R.A."/>
            <person name="May G.D."/>
            <person name="Schwartz D.C."/>
            <person name="Rogers J."/>
            <person name="Quetier F."/>
            <person name="Town C.D."/>
            <person name="Roe B.A."/>
        </authorList>
    </citation>
    <scope>NUCLEOTIDE SEQUENCE [LARGE SCALE GENOMIC DNA]</scope>
    <source>
        <strain evidence="7">A17</strain>
        <strain evidence="8 9">cv. Jemalong A17</strain>
    </source>
</reference>
<dbReference type="HOGENOM" id="CLU_1226417_0_0_1"/>
<evidence type="ECO:0000313" key="7">
    <source>
        <dbReference type="EMBL" id="AES87141.1"/>
    </source>
</evidence>
<protein>
    <recommendedName>
        <fullName evidence="6">S-protein homolog</fullName>
    </recommendedName>
</protein>
<evidence type="ECO:0000256" key="1">
    <source>
        <dbReference type="ARBA" id="ARBA00004613"/>
    </source>
</evidence>
<comment type="similarity">
    <text evidence="2 6">Belongs to the plant self-incompatibility (S1) protein family.</text>
</comment>
<dbReference type="InterPro" id="IPR010264">
    <property type="entry name" value="Self-incomp_S1"/>
</dbReference>